<sequence length="168" mass="17920">MPRLLVLAALALLLSAPAEAQIRDSLLWFRAGIMFETVDGGPGRAVWKAPANAPAARSISFGQGRRFSPPIELRYLDSLYVGSGRVPGADRVSAVRVQMSSGTLTVRAPQGGWDEGVAAARAVFEPNDANAQQAEVRVWTDMRPGEAQFNIGMPPSFASGWDVGRGGR</sequence>
<comment type="caution">
    <text evidence="2">The sequence shown here is derived from an EMBL/GenBank/DDBJ whole genome shotgun (WGS) entry which is preliminary data.</text>
</comment>
<name>A0A271J265_9BACT</name>
<feature type="signal peptide" evidence="1">
    <location>
        <begin position="1"/>
        <end position="20"/>
    </location>
</feature>
<feature type="chain" id="PRO_5012244595" evidence="1">
    <location>
        <begin position="21"/>
        <end position="168"/>
    </location>
</feature>
<dbReference type="RefSeq" id="WP_095511275.1">
    <property type="nucleotide sequence ID" value="NZ_MQWD01000001.1"/>
</dbReference>
<evidence type="ECO:0000313" key="3">
    <source>
        <dbReference type="Proteomes" id="UP000216339"/>
    </source>
</evidence>
<dbReference type="AlphaFoldDB" id="A0A271J265"/>
<proteinExistence type="predicted"/>
<evidence type="ECO:0000313" key="2">
    <source>
        <dbReference type="EMBL" id="PAP77606.1"/>
    </source>
</evidence>
<dbReference type="EMBL" id="MQWD01000001">
    <property type="protein sequence ID" value="PAP77606.1"/>
    <property type="molecule type" value="Genomic_DNA"/>
</dbReference>
<dbReference type="Proteomes" id="UP000216339">
    <property type="component" value="Unassembled WGS sequence"/>
</dbReference>
<keyword evidence="1" id="KW-0732">Signal</keyword>
<gene>
    <name evidence="2" type="ORF">BSZ37_14725</name>
</gene>
<protein>
    <submittedName>
        <fullName evidence="2">Uncharacterized protein</fullName>
    </submittedName>
</protein>
<reference evidence="2 3" key="1">
    <citation type="submission" date="2016-11" db="EMBL/GenBank/DDBJ databases">
        <title>Study of marine rhodopsin-containing bacteria.</title>
        <authorList>
            <person name="Yoshizawa S."/>
            <person name="Kumagai Y."/>
            <person name="Kogure K."/>
        </authorList>
    </citation>
    <scope>NUCLEOTIDE SEQUENCE [LARGE SCALE GENOMIC DNA]</scope>
    <source>
        <strain evidence="2 3">SAORIC-28</strain>
    </source>
</reference>
<organism evidence="2 3">
    <name type="scientific">Rubrivirga marina</name>
    <dbReference type="NCBI Taxonomy" id="1196024"/>
    <lineage>
        <taxon>Bacteria</taxon>
        <taxon>Pseudomonadati</taxon>
        <taxon>Rhodothermota</taxon>
        <taxon>Rhodothermia</taxon>
        <taxon>Rhodothermales</taxon>
        <taxon>Rubricoccaceae</taxon>
        <taxon>Rubrivirga</taxon>
    </lineage>
</organism>
<accession>A0A271J265</accession>
<keyword evidence="3" id="KW-1185">Reference proteome</keyword>
<evidence type="ECO:0000256" key="1">
    <source>
        <dbReference type="SAM" id="SignalP"/>
    </source>
</evidence>